<dbReference type="EMBL" id="LGSS01000002">
    <property type="protein sequence ID" value="KNF09590.1"/>
    <property type="molecule type" value="Genomic_DNA"/>
</dbReference>
<protein>
    <submittedName>
        <fullName evidence="2">ABC-type uncharacterized transport system, periplasmic component</fullName>
    </submittedName>
</protein>
<dbReference type="Gene3D" id="3.40.50.2300">
    <property type="match status" value="2"/>
</dbReference>
<dbReference type="InterPro" id="IPR007487">
    <property type="entry name" value="ABC_transpt-TYRBP-like"/>
</dbReference>
<dbReference type="SUPFAM" id="SSF53822">
    <property type="entry name" value="Periplasmic binding protein-like I"/>
    <property type="match status" value="1"/>
</dbReference>
<sequence length="346" mass="36831">MVGKLGKKIVSLSLALVLGGSLLAGCSKTEDTSSKSKSSKEDNGKIKIGISQIVEHKALDSAREGFIAALEEKGYKDKIDVEYKNAQGDQSLSENIAQSFVSQDKNLVLGIGTQSAQGLYNATQKAKKDIPVLITAVTDPVNAKLVKSLEKTETNVTGTSDALSIDTQFELLKKLVPNAKNIGILYNTSEANSEVQLKDAEKAAPKFGFKIVKGGVTGTNEVAQVLDSIIGKIDAIYVPTDNIVVSSMPLIYSKTIDKKIPIIGSEEGQVKDGALATDGINYSKLGYQTGLMAIEILEGKKPQDLPMQTTKETSTVINKETVGKLGIKLPEDIKNKAQMIGSGKGE</sequence>
<reference evidence="3" key="1">
    <citation type="submission" date="2015-07" db="EMBL/GenBank/DDBJ databases">
        <title>Draft genome sequence of the purine-degrading Gottschalkia purinilyticum DSM 1384 (formerly Clostridium purinilyticum).</title>
        <authorList>
            <person name="Poehlein A."/>
            <person name="Schiel-Bengelsdorf B."/>
            <person name="Bengelsdorf F.R."/>
            <person name="Daniel R."/>
            <person name="Duerre P."/>
        </authorList>
    </citation>
    <scope>NUCLEOTIDE SEQUENCE [LARGE SCALE GENOMIC DNA]</scope>
    <source>
        <strain evidence="3">DSM 1384</strain>
    </source>
</reference>
<dbReference type="InterPro" id="IPR028082">
    <property type="entry name" value="Peripla_BP_I"/>
</dbReference>
<evidence type="ECO:0000313" key="3">
    <source>
        <dbReference type="Proteomes" id="UP000037267"/>
    </source>
</evidence>
<dbReference type="PATRIC" id="fig|1503.3.peg.1538"/>
<comment type="caution">
    <text evidence="2">The sequence shown here is derived from an EMBL/GenBank/DDBJ whole genome shotgun (WGS) entry which is preliminary data.</text>
</comment>
<evidence type="ECO:0000313" key="2">
    <source>
        <dbReference type="EMBL" id="KNF09590.1"/>
    </source>
</evidence>
<feature type="signal peptide" evidence="1">
    <location>
        <begin position="1"/>
        <end position="24"/>
    </location>
</feature>
<dbReference type="Proteomes" id="UP000037267">
    <property type="component" value="Unassembled WGS sequence"/>
</dbReference>
<dbReference type="CDD" id="cd06325">
    <property type="entry name" value="PBP1_ABC_unchar_transporter"/>
    <property type="match status" value="1"/>
</dbReference>
<dbReference type="PANTHER" id="PTHR35271">
    <property type="entry name" value="ABC TRANSPORTER, SUBSTRATE-BINDING LIPOPROTEIN-RELATED"/>
    <property type="match status" value="1"/>
</dbReference>
<dbReference type="STRING" id="1503.CLPU_2c00410"/>
<keyword evidence="1" id="KW-0732">Signal</keyword>
<name>A0A0L0WDU7_GOTPU</name>
<dbReference type="OrthoDB" id="9776955at2"/>
<evidence type="ECO:0000256" key="1">
    <source>
        <dbReference type="SAM" id="SignalP"/>
    </source>
</evidence>
<gene>
    <name evidence="2" type="ORF">CLPU_2c00410</name>
</gene>
<keyword evidence="3" id="KW-1185">Reference proteome</keyword>
<dbReference type="PANTHER" id="PTHR35271:SF1">
    <property type="entry name" value="ABC TRANSPORTER, SUBSTRATE-BINDING LIPOPROTEIN"/>
    <property type="match status" value="1"/>
</dbReference>
<dbReference type="Pfam" id="PF04392">
    <property type="entry name" value="ABC_sub_bind"/>
    <property type="match status" value="1"/>
</dbReference>
<dbReference type="RefSeq" id="WP_050353989.1">
    <property type="nucleotide sequence ID" value="NZ_LGSS01000002.1"/>
</dbReference>
<feature type="chain" id="PRO_5039273564" evidence="1">
    <location>
        <begin position="25"/>
        <end position="346"/>
    </location>
</feature>
<organism evidence="2 3">
    <name type="scientific">Gottschalkia purinilytica</name>
    <name type="common">Clostridium purinilyticum</name>
    <dbReference type="NCBI Taxonomy" id="1503"/>
    <lineage>
        <taxon>Bacteria</taxon>
        <taxon>Bacillati</taxon>
        <taxon>Bacillota</taxon>
        <taxon>Tissierellia</taxon>
        <taxon>Tissierellales</taxon>
        <taxon>Gottschalkiaceae</taxon>
        <taxon>Gottschalkia</taxon>
    </lineage>
</organism>
<accession>A0A0L0WDU7</accession>
<dbReference type="PROSITE" id="PS51257">
    <property type="entry name" value="PROKAR_LIPOPROTEIN"/>
    <property type="match status" value="1"/>
</dbReference>
<dbReference type="AlphaFoldDB" id="A0A0L0WDU7"/>
<proteinExistence type="predicted"/>